<comment type="caution">
    <text evidence="3">The sequence shown here is derived from an EMBL/GenBank/DDBJ whole genome shotgun (WGS) entry which is preliminary data.</text>
</comment>
<dbReference type="SMART" id="SM01359">
    <property type="entry name" value="A2M_N_2"/>
    <property type="match status" value="1"/>
</dbReference>
<feature type="domain" description="Alpha-2-macroglobulin bait region" evidence="2">
    <location>
        <begin position="14"/>
        <end position="212"/>
    </location>
</feature>
<reference evidence="3 4" key="1">
    <citation type="journal article" date="2019" name="Sci. Rep.">
        <title>Orb-weaving spider Araneus ventricosus genome elucidates the spidroin gene catalogue.</title>
        <authorList>
            <person name="Kono N."/>
            <person name="Nakamura H."/>
            <person name="Ohtoshi R."/>
            <person name="Moran D.A.P."/>
            <person name="Shinohara A."/>
            <person name="Yoshida Y."/>
            <person name="Fujiwara M."/>
            <person name="Mori M."/>
            <person name="Tomita M."/>
            <person name="Arakawa K."/>
        </authorList>
    </citation>
    <scope>NUCLEOTIDE SEQUENCE [LARGE SCALE GENOMIC DNA]</scope>
</reference>
<dbReference type="EMBL" id="BGPR01057457">
    <property type="protein sequence ID" value="GBO33771.1"/>
    <property type="molecule type" value="Genomic_DNA"/>
</dbReference>
<dbReference type="OrthoDB" id="9998011at2759"/>
<protein>
    <submittedName>
        <fullName evidence="3">Ovostatin</fullName>
    </submittedName>
</protein>
<dbReference type="Proteomes" id="UP000499080">
    <property type="component" value="Unassembled WGS sequence"/>
</dbReference>
<accession>A0A4Y2WA43</accession>
<gene>
    <name evidence="3" type="primary">Ovos_2</name>
    <name evidence="3" type="ORF">AVEN_217731_1</name>
</gene>
<dbReference type="Gene3D" id="6.20.50.160">
    <property type="match status" value="1"/>
</dbReference>
<dbReference type="InterPro" id="IPR011625">
    <property type="entry name" value="A2M_N_BRD"/>
</dbReference>
<evidence type="ECO:0000256" key="1">
    <source>
        <dbReference type="SAM" id="MobiDB-lite"/>
    </source>
</evidence>
<sequence>MTLNPFYSPSGSFIQLETIGRAIPCGTEQKFKLLFTAKASKEENTEFNLRYEIRRQGIVIKTDDKNVNFNVEDDVSEKFENDDELINDSETQIVPAPKSTSSSDSDSSDNDDNCQSAKDVKYIPPIGEVYIPVDVDADLSPSFTLLLYYVREDRETVADSQKIEVEKCFKNKVDFEFGDEAKQPGTKTSITVKASPNSLCGLKVVDKSVSLLNSNNQLTKERIFQILESLDSGNYYGGNPCNEQIPQPGLYSTKEASIIRPPGHWTSSSYQDSLTSFQVKFHIAISVNRYSI</sequence>
<organism evidence="3 4">
    <name type="scientific">Araneus ventricosus</name>
    <name type="common">Orbweaver spider</name>
    <name type="synonym">Epeira ventricosa</name>
    <dbReference type="NCBI Taxonomy" id="182803"/>
    <lineage>
        <taxon>Eukaryota</taxon>
        <taxon>Metazoa</taxon>
        <taxon>Ecdysozoa</taxon>
        <taxon>Arthropoda</taxon>
        <taxon>Chelicerata</taxon>
        <taxon>Arachnida</taxon>
        <taxon>Araneae</taxon>
        <taxon>Araneomorphae</taxon>
        <taxon>Entelegynae</taxon>
        <taxon>Araneoidea</taxon>
        <taxon>Araneidae</taxon>
        <taxon>Araneus</taxon>
    </lineage>
</organism>
<dbReference type="PANTHER" id="PTHR11412">
    <property type="entry name" value="MACROGLOBULIN / COMPLEMENT"/>
    <property type="match status" value="1"/>
</dbReference>
<feature type="region of interest" description="Disordered" evidence="1">
    <location>
        <begin position="86"/>
        <end position="118"/>
    </location>
</feature>
<evidence type="ECO:0000313" key="3">
    <source>
        <dbReference type="EMBL" id="GBO33771.1"/>
    </source>
</evidence>
<proteinExistence type="predicted"/>
<name>A0A4Y2WA43_ARAVE</name>
<dbReference type="AlphaFoldDB" id="A0A4Y2WA43"/>
<dbReference type="PANTHER" id="PTHR11412:SF171">
    <property type="entry name" value="PREGNANCY ZONE PROTEIN-LIKE PROTEIN"/>
    <property type="match status" value="1"/>
</dbReference>
<evidence type="ECO:0000259" key="2">
    <source>
        <dbReference type="SMART" id="SM01359"/>
    </source>
</evidence>
<evidence type="ECO:0000313" key="4">
    <source>
        <dbReference type="Proteomes" id="UP000499080"/>
    </source>
</evidence>
<dbReference type="Pfam" id="PF07703">
    <property type="entry name" value="A2M_BRD"/>
    <property type="match status" value="1"/>
</dbReference>
<dbReference type="InterPro" id="IPR050473">
    <property type="entry name" value="A2M/Complement_sys"/>
</dbReference>
<dbReference type="Gene3D" id="2.60.40.1930">
    <property type="match status" value="1"/>
</dbReference>
<keyword evidence="4" id="KW-1185">Reference proteome</keyword>